<dbReference type="Proteomes" id="UP000824469">
    <property type="component" value="Unassembled WGS sequence"/>
</dbReference>
<keyword evidence="3" id="KW-0822">Tryptophan biosynthesis</keyword>
<proteinExistence type="predicted"/>
<evidence type="ECO:0000313" key="8">
    <source>
        <dbReference type="Proteomes" id="UP000824469"/>
    </source>
</evidence>
<evidence type="ECO:0000256" key="5">
    <source>
        <dbReference type="SAM" id="MobiDB-lite"/>
    </source>
</evidence>
<dbReference type="InterPro" id="IPR017926">
    <property type="entry name" value="GATASE"/>
</dbReference>
<comment type="caution">
    <text evidence="7">The sequence shown here is derived from an EMBL/GenBank/DDBJ whole genome shotgun (WGS) entry which is preliminary data.</text>
</comment>
<dbReference type="AlphaFoldDB" id="A0AA38LEW2"/>
<dbReference type="InterPro" id="IPR050472">
    <property type="entry name" value="Anth_synth/Amidotransfase"/>
</dbReference>
<accession>A0AA38LEW2</accession>
<feature type="domain" description="Glutamine amidotransferase" evidence="6">
    <location>
        <begin position="2"/>
        <end position="149"/>
    </location>
</feature>
<feature type="non-terminal residue" evidence="7">
    <location>
        <position position="1"/>
    </location>
</feature>
<dbReference type="PRINTS" id="PR00099">
    <property type="entry name" value="CPSGATASE"/>
</dbReference>
<evidence type="ECO:0000259" key="6">
    <source>
        <dbReference type="Pfam" id="PF00117"/>
    </source>
</evidence>
<name>A0AA38LEW2_TAXCH</name>
<evidence type="ECO:0000256" key="1">
    <source>
        <dbReference type="ARBA" id="ARBA00004873"/>
    </source>
</evidence>
<dbReference type="GO" id="GO:0004049">
    <property type="term" value="F:anthranilate synthase activity"/>
    <property type="evidence" value="ECO:0007669"/>
    <property type="project" value="UniProtKB-EC"/>
</dbReference>
<protein>
    <recommendedName>
        <fullName evidence="2">anthranilate synthase</fullName>
        <ecNumber evidence="2">4.1.3.27</ecNumber>
    </recommendedName>
</protein>
<dbReference type="GO" id="GO:0005829">
    <property type="term" value="C:cytosol"/>
    <property type="evidence" value="ECO:0007669"/>
    <property type="project" value="TreeGrafter"/>
</dbReference>
<gene>
    <name evidence="7" type="ORF">KI387_020286</name>
</gene>
<dbReference type="PRINTS" id="PR00097">
    <property type="entry name" value="ANTSNTHASEII"/>
</dbReference>
<keyword evidence="8" id="KW-1185">Reference proteome</keyword>
<keyword evidence="4" id="KW-0315">Glutamine amidotransferase</keyword>
<dbReference type="GO" id="GO:0000162">
    <property type="term" value="P:L-tryptophan biosynthetic process"/>
    <property type="evidence" value="ECO:0007669"/>
    <property type="project" value="UniProtKB-KW"/>
</dbReference>
<evidence type="ECO:0000256" key="4">
    <source>
        <dbReference type="ARBA" id="ARBA00022962"/>
    </source>
</evidence>
<dbReference type="Gene3D" id="3.40.50.880">
    <property type="match status" value="1"/>
</dbReference>
<dbReference type="PROSITE" id="PS51273">
    <property type="entry name" value="GATASE_TYPE_1"/>
    <property type="match status" value="1"/>
</dbReference>
<dbReference type="PANTHER" id="PTHR43418">
    <property type="entry name" value="MULTIFUNCTIONAL TRYPTOPHAN BIOSYNTHESIS PROTEIN-RELATED"/>
    <property type="match status" value="1"/>
</dbReference>
<organism evidence="7 8">
    <name type="scientific">Taxus chinensis</name>
    <name type="common">Chinese yew</name>
    <name type="synonym">Taxus wallichiana var. chinensis</name>
    <dbReference type="NCBI Taxonomy" id="29808"/>
    <lineage>
        <taxon>Eukaryota</taxon>
        <taxon>Viridiplantae</taxon>
        <taxon>Streptophyta</taxon>
        <taxon>Embryophyta</taxon>
        <taxon>Tracheophyta</taxon>
        <taxon>Spermatophyta</taxon>
        <taxon>Pinopsida</taxon>
        <taxon>Pinidae</taxon>
        <taxon>Conifers II</taxon>
        <taxon>Cupressales</taxon>
        <taxon>Taxaceae</taxon>
        <taxon>Taxus</taxon>
    </lineage>
</organism>
<dbReference type="SUPFAM" id="SSF52317">
    <property type="entry name" value="Class I glutamine amidotransferase-like"/>
    <property type="match status" value="1"/>
</dbReference>
<keyword evidence="3" id="KW-0028">Amino-acid biosynthesis</keyword>
<dbReference type="PRINTS" id="PR00096">
    <property type="entry name" value="GATASE"/>
</dbReference>
<dbReference type="PANTHER" id="PTHR43418:SF4">
    <property type="entry name" value="MULTIFUNCTIONAL TRYPTOPHAN BIOSYNTHESIS PROTEIN"/>
    <property type="match status" value="1"/>
</dbReference>
<evidence type="ECO:0000313" key="7">
    <source>
        <dbReference type="EMBL" id="KAH9318517.1"/>
    </source>
</evidence>
<reference evidence="7 8" key="1">
    <citation type="journal article" date="2021" name="Nat. Plants">
        <title>The Taxus genome provides insights into paclitaxel biosynthesis.</title>
        <authorList>
            <person name="Xiong X."/>
            <person name="Gou J."/>
            <person name="Liao Q."/>
            <person name="Li Y."/>
            <person name="Zhou Q."/>
            <person name="Bi G."/>
            <person name="Li C."/>
            <person name="Du R."/>
            <person name="Wang X."/>
            <person name="Sun T."/>
            <person name="Guo L."/>
            <person name="Liang H."/>
            <person name="Lu P."/>
            <person name="Wu Y."/>
            <person name="Zhang Z."/>
            <person name="Ro D.K."/>
            <person name="Shang Y."/>
            <person name="Huang S."/>
            <person name="Yan J."/>
        </authorList>
    </citation>
    <scope>NUCLEOTIDE SEQUENCE [LARGE SCALE GENOMIC DNA]</scope>
    <source>
        <strain evidence="7">Ta-2019</strain>
    </source>
</reference>
<dbReference type="EC" id="4.1.3.27" evidence="2"/>
<comment type="pathway">
    <text evidence="1">Amino-acid biosynthesis; L-tryptophan biosynthesis; L-tryptophan from chorismate: step 1/5.</text>
</comment>
<dbReference type="InterPro" id="IPR029062">
    <property type="entry name" value="Class_I_gatase-like"/>
</dbReference>
<dbReference type="InterPro" id="IPR006221">
    <property type="entry name" value="TrpG/PapA_dom"/>
</dbReference>
<dbReference type="CDD" id="cd01743">
    <property type="entry name" value="GATase1_Anthranilate_Synthase"/>
    <property type="match status" value="1"/>
</dbReference>
<dbReference type="EMBL" id="JAHRHJ020000004">
    <property type="protein sequence ID" value="KAH9318517.1"/>
    <property type="molecule type" value="Genomic_DNA"/>
</dbReference>
<feature type="region of interest" description="Disordered" evidence="5">
    <location>
        <begin position="380"/>
        <end position="401"/>
    </location>
</feature>
<feature type="non-terminal residue" evidence="7">
    <location>
        <position position="457"/>
    </location>
</feature>
<evidence type="ECO:0000256" key="3">
    <source>
        <dbReference type="ARBA" id="ARBA00022822"/>
    </source>
</evidence>
<dbReference type="Pfam" id="PF00117">
    <property type="entry name" value="GATase"/>
    <property type="match status" value="1"/>
</dbReference>
<sequence>YLGDLGARFDVYRNDELTLEEVKEKKPRGILISPGPGTPHDSGISLQTVVELGPTVPLFGVCMGLQCIGEAFGGIVVRSPYGVMHGKKSLIYYDEKGEDGILAGLSNPFTAGRYHSLVVDEESFPHDELEITARTDDGLIMGVRHKKYRHIQIIFIETCSLFCNRNCDFGEDRKLSIYQETGTDTEVSSGAEFSAPSCIILVQRKHGDELIFQIRQPPGKLEVAETKQTTELGIYKESTRGLCMNVDRQEKKFENGKDNIYASHIEMEKASRELHKHASAKFMQSKEHNASHEEFKTWNCKFQGFGIQFRVRYKDATVSSAAVLLVQRCYGDATVPHHYDKCSHNIITEMNMLTKPPTAANANANDANSATVENHQLKPQAASIGDATPATTEPPRPTGDAISATTAYLPALIVESEFSQRMPPLNSKHDTQISHHIEISTYLIWFQCNLELRIYIL</sequence>
<evidence type="ECO:0000256" key="2">
    <source>
        <dbReference type="ARBA" id="ARBA00012266"/>
    </source>
</evidence>
<keyword evidence="3" id="KW-0057">Aromatic amino acid biosynthesis</keyword>